<evidence type="ECO:0000313" key="2">
    <source>
        <dbReference type="Proteomes" id="UP000192380"/>
    </source>
</evidence>
<evidence type="ECO:0000313" key="1">
    <source>
        <dbReference type="EMBL" id="ARF50031.1"/>
    </source>
</evidence>
<proteinExistence type="predicted"/>
<protein>
    <submittedName>
        <fullName evidence="1">Uncharacterized protein</fullName>
    </submittedName>
</protein>
<dbReference type="RefSeq" id="WP_044242083.1">
    <property type="nucleotide sequence ID" value="NZ_AHIE01000017.1"/>
</dbReference>
<name>A0ABN4Z529_PANSE</name>
<reference evidence="1 2" key="1">
    <citation type="submission" date="2016-10" db="EMBL/GenBank/DDBJ databases">
        <title>Complete Genome Assembly of Pantoea stewartii subsp. stewartii DC283, a Corn Pathogen.</title>
        <authorList>
            <person name="Duong D.A."/>
            <person name="Stevens A.M."/>
            <person name="Jensen R.V."/>
        </authorList>
    </citation>
    <scope>NUCLEOTIDE SEQUENCE [LARGE SCALE GENOMIC DNA]</scope>
    <source>
        <strain evidence="1 2">DC283</strain>
    </source>
</reference>
<organism evidence="1 2">
    <name type="scientific">Pantoea stewartii subsp. stewartii DC283</name>
    <dbReference type="NCBI Taxonomy" id="660596"/>
    <lineage>
        <taxon>Bacteria</taxon>
        <taxon>Pseudomonadati</taxon>
        <taxon>Pseudomonadota</taxon>
        <taxon>Gammaproteobacteria</taxon>
        <taxon>Enterobacterales</taxon>
        <taxon>Erwiniaceae</taxon>
        <taxon>Pantoea</taxon>
    </lineage>
</organism>
<gene>
    <name evidence="1" type="ORF">DSJ_12210</name>
</gene>
<dbReference type="Proteomes" id="UP000192380">
    <property type="component" value="Chromosome"/>
</dbReference>
<accession>A0ABN4Z529</accession>
<dbReference type="EMBL" id="CP017581">
    <property type="protein sequence ID" value="ARF50031.1"/>
    <property type="molecule type" value="Genomic_DNA"/>
</dbReference>
<keyword evidence="2" id="KW-1185">Reference proteome</keyword>
<sequence>MARKADGTEDNSPELTTEDVAFVTMTRDPGIHPAPHTAQVHPDEVHNYYSGGWVLKKEEAE</sequence>